<evidence type="ECO:0000256" key="2">
    <source>
        <dbReference type="ARBA" id="ARBA00004186"/>
    </source>
</evidence>
<evidence type="ECO:0000256" key="14">
    <source>
        <dbReference type="ARBA" id="ARBA00023328"/>
    </source>
</evidence>
<keyword evidence="8" id="KW-0493">Microtubule</keyword>
<keyword evidence="6" id="KW-0158">Chromosome</keyword>
<evidence type="ECO:0000256" key="3">
    <source>
        <dbReference type="ARBA" id="ARBA00004629"/>
    </source>
</evidence>
<evidence type="ECO:0000256" key="16">
    <source>
        <dbReference type="ARBA" id="ARBA00046633"/>
    </source>
</evidence>
<comment type="subcellular location">
    <subcellularLocation>
        <location evidence="3">Chromosome</location>
        <location evidence="3">Centromere</location>
        <location evidence="3">Kinetochore</location>
    </subcellularLocation>
    <subcellularLocation>
        <location evidence="2">Cytoplasm</location>
        <location evidence="2">Cytoskeleton</location>
        <location evidence="2">Spindle</location>
    </subcellularLocation>
    <subcellularLocation>
        <location evidence="1">Nucleus</location>
    </subcellularLocation>
</comment>
<keyword evidence="9" id="KW-0132">Cell division</keyword>
<keyword evidence="7" id="KW-0963">Cytoplasm</keyword>
<evidence type="ECO:0000313" key="18">
    <source>
        <dbReference type="EMBL" id="ODV87435.1"/>
    </source>
</evidence>
<organism evidence="18 19">
    <name type="scientific">[Candida] arabinofermentans NRRL YB-2248</name>
    <dbReference type="NCBI Taxonomy" id="983967"/>
    <lineage>
        <taxon>Eukaryota</taxon>
        <taxon>Fungi</taxon>
        <taxon>Dikarya</taxon>
        <taxon>Ascomycota</taxon>
        <taxon>Saccharomycotina</taxon>
        <taxon>Pichiomycetes</taxon>
        <taxon>Pichiales</taxon>
        <taxon>Pichiaceae</taxon>
        <taxon>Ogataea</taxon>
        <taxon>Ogataea/Candida clade</taxon>
    </lineage>
</organism>
<name>A0A1E4T6S3_9ASCO</name>
<keyword evidence="9" id="KW-0498">Mitosis</keyword>
<keyword evidence="13" id="KW-0539">Nucleus</keyword>
<dbReference type="PANTHER" id="PTHR28262:SF1">
    <property type="entry name" value="DASH COMPLEX SUBUNIT SPC19"/>
    <property type="match status" value="1"/>
</dbReference>
<evidence type="ECO:0000256" key="4">
    <source>
        <dbReference type="ARBA" id="ARBA00008952"/>
    </source>
</evidence>
<dbReference type="Proteomes" id="UP000094801">
    <property type="component" value="Unassembled WGS sequence"/>
</dbReference>
<sequence>MNDSSKDLPVSIQLLYNSISLLDMAIEPIREVSSDSTNYNNVIATRAVFDVLSESTVNDKSTALKDIIIPQINKDYALLNELMKKCEKERSELITKYETSSLELANSTSRAIVGSKEDKRRLQDLRTKKAELQELLKSLKEKEEDNKGKN</sequence>
<dbReference type="PANTHER" id="PTHR28262">
    <property type="entry name" value="DASH COMPLEX SUBUNIT SPC19"/>
    <property type="match status" value="1"/>
</dbReference>
<keyword evidence="12" id="KW-0206">Cytoskeleton</keyword>
<dbReference type="GO" id="GO:0008608">
    <property type="term" value="P:attachment of spindle microtubules to kinetochore"/>
    <property type="evidence" value="ECO:0007669"/>
    <property type="project" value="InterPro"/>
</dbReference>
<feature type="coiled-coil region" evidence="17">
    <location>
        <begin position="76"/>
        <end position="149"/>
    </location>
</feature>
<evidence type="ECO:0000256" key="6">
    <source>
        <dbReference type="ARBA" id="ARBA00022454"/>
    </source>
</evidence>
<keyword evidence="9" id="KW-0131">Cell cycle</keyword>
<dbReference type="Pfam" id="PF08287">
    <property type="entry name" value="DASH_Spc19"/>
    <property type="match status" value="1"/>
</dbReference>
<gene>
    <name evidence="18" type="ORF">CANARDRAFT_21386</name>
</gene>
<keyword evidence="17" id="KW-0175">Coiled coil</keyword>
<evidence type="ECO:0000256" key="5">
    <source>
        <dbReference type="ARBA" id="ARBA00016329"/>
    </source>
</evidence>
<evidence type="ECO:0000256" key="10">
    <source>
        <dbReference type="ARBA" id="ARBA00022829"/>
    </source>
</evidence>
<evidence type="ECO:0000313" key="19">
    <source>
        <dbReference type="Proteomes" id="UP000094801"/>
    </source>
</evidence>
<keyword evidence="14" id="KW-0137">Centromere</keyword>
<proteinExistence type="inferred from homology"/>
<dbReference type="EMBL" id="KV453848">
    <property type="protein sequence ID" value="ODV87435.1"/>
    <property type="molecule type" value="Genomic_DNA"/>
</dbReference>
<keyword evidence="19" id="KW-1185">Reference proteome</keyword>
<evidence type="ECO:0000256" key="1">
    <source>
        <dbReference type="ARBA" id="ARBA00004123"/>
    </source>
</evidence>
<evidence type="ECO:0000256" key="15">
    <source>
        <dbReference type="ARBA" id="ARBA00032583"/>
    </source>
</evidence>
<comment type="similarity">
    <text evidence="4">Belongs to the DASH complex SPC19 family.</text>
</comment>
<dbReference type="GO" id="GO:0005876">
    <property type="term" value="C:spindle microtubule"/>
    <property type="evidence" value="ECO:0007669"/>
    <property type="project" value="InterPro"/>
</dbReference>
<accession>A0A1E4T6S3</accession>
<comment type="subunit">
    <text evidence="16">Component of the DASH complex consisting of ASK1, DAD1, DAD2, DAD3, DAD4, DAM1, DUO1, HSK3, SPC19 and SPC34, with a stoichiometry of one copy of each subunit per complex. Multiple DASH complexes oligomerize to form a ring that encircles spindle microtubules and organizes the rod-like NDC80 complexes of the outer kinetochore. DASH complex oligomerization strengthens microtubule attachments. On cytoplasmic microtubules, DASH complexes appear to form patches instead of rings.</text>
</comment>
<evidence type="ECO:0000256" key="8">
    <source>
        <dbReference type="ARBA" id="ARBA00022701"/>
    </source>
</evidence>
<dbReference type="AlphaFoldDB" id="A0A1E4T6S3"/>
<evidence type="ECO:0000256" key="9">
    <source>
        <dbReference type="ARBA" id="ARBA00022776"/>
    </source>
</evidence>
<protein>
    <recommendedName>
        <fullName evidence="5">DASH complex subunit SPC19</fullName>
    </recommendedName>
    <alternativeName>
        <fullName evidence="15">Outer kinetochore protein SPC19</fullName>
    </alternativeName>
</protein>
<dbReference type="GO" id="GO:0042729">
    <property type="term" value="C:DASH complex"/>
    <property type="evidence" value="ECO:0007669"/>
    <property type="project" value="InterPro"/>
</dbReference>
<keyword evidence="11" id="KW-0995">Kinetochore</keyword>
<evidence type="ECO:0000256" key="13">
    <source>
        <dbReference type="ARBA" id="ARBA00023242"/>
    </source>
</evidence>
<keyword evidence="10" id="KW-0159">Chromosome partition</keyword>
<dbReference type="InterPro" id="IPR013251">
    <property type="entry name" value="DASH_Spc19"/>
</dbReference>
<dbReference type="OrthoDB" id="3996908at2759"/>
<evidence type="ECO:0000256" key="7">
    <source>
        <dbReference type="ARBA" id="ARBA00022490"/>
    </source>
</evidence>
<evidence type="ECO:0000256" key="12">
    <source>
        <dbReference type="ARBA" id="ARBA00023212"/>
    </source>
</evidence>
<reference evidence="19" key="1">
    <citation type="submission" date="2016-04" db="EMBL/GenBank/DDBJ databases">
        <title>Comparative genomics of biotechnologically important yeasts.</title>
        <authorList>
            <consortium name="DOE Joint Genome Institute"/>
            <person name="Riley R."/>
            <person name="Haridas S."/>
            <person name="Wolfe K.H."/>
            <person name="Lopes M.R."/>
            <person name="Hittinger C.T."/>
            <person name="Goker M."/>
            <person name="Salamov A."/>
            <person name="Wisecaver J."/>
            <person name="Long T.M."/>
            <person name="Aerts A.L."/>
            <person name="Barry K."/>
            <person name="Choi C."/>
            <person name="Clum A."/>
            <person name="Coughlan A.Y."/>
            <person name="Deshpande S."/>
            <person name="Douglass A.P."/>
            <person name="Hanson S.J."/>
            <person name="Klenk H.-P."/>
            <person name="Labutti K."/>
            <person name="Lapidus A."/>
            <person name="Lindquist E."/>
            <person name="Lipzen A."/>
            <person name="Meier-Kolthoff J.P."/>
            <person name="Ohm R.A."/>
            <person name="Otillar R.P."/>
            <person name="Pangilinan J."/>
            <person name="Peng Y."/>
            <person name="Rokas A."/>
            <person name="Rosa C.A."/>
            <person name="Scheuner C."/>
            <person name="Sibirny A.A."/>
            <person name="Slot J.C."/>
            <person name="Stielow J.B."/>
            <person name="Sun H."/>
            <person name="Kurtzman C.P."/>
            <person name="Blackwell M."/>
            <person name="Grigoriev I.V."/>
            <person name="Jeffries T.W."/>
        </authorList>
    </citation>
    <scope>NUCLEOTIDE SEQUENCE [LARGE SCALE GENOMIC DNA]</scope>
    <source>
        <strain evidence="19">NRRL YB-2248</strain>
    </source>
</reference>
<evidence type="ECO:0000256" key="17">
    <source>
        <dbReference type="SAM" id="Coils"/>
    </source>
</evidence>
<evidence type="ECO:0000256" key="11">
    <source>
        <dbReference type="ARBA" id="ARBA00022838"/>
    </source>
</evidence>